<proteinExistence type="predicted"/>
<sequence>MLDRGGGGARLGLSTSGGARMRLLASGGVRWRLLASSGARWGFDERWCEMGFGEWWCEMGFRQALVPTSSAVNSANSWNPVKVKVQNRWGLDEVGEAQNKVHREASSAGRTGRPSDRRRARKCHVCSDSVVVVVRLRSSLSAK</sequence>
<reference evidence="2" key="1">
    <citation type="submission" date="2018-02" db="EMBL/GenBank/DDBJ databases">
        <authorList>
            <person name="Cohen D.B."/>
            <person name="Kent A.D."/>
        </authorList>
    </citation>
    <scope>NUCLEOTIDE SEQUENCE</scope>
</reference>
<evidence type="ECO:0000256" key="1">
    <source>
        <dbReference type="SAM" id="MobiDB-lite"/>
    </source>
</evidence>
<dbReference type="AlphaFoldDB" id="A0A2N9GK46"/>
<protein>
    <submittedName>
        <fullName evidence="2">Uncharacterized protein</fullName>
    </submittedName>
</protein>
<feature type="region of interest" description="Disordered" evidence="1">
    <location>
        <begin position="99"/>
        <end position="120"/>
    </location>
</feature>
<evidence type="ECO:0000313" key="2">
    <source>
        <dbReference type="EMBL" id="SPC99818.1"/>
    </source>
</evidence>
<dbReference type="EMBL" id="OIVN01002013">
    <property type="protein sequence ID" value="SPC99818.1"/>
    <property type="molecule type" value="Genomic_DNA"/>
</dbReference>
<accession>A0A2N9GK46</accession>
<name>A0A2N9GK46_FAGSY</name>
<organism evidence="2">
    <name type="scientific">Fagus sylvatica</name>
    <name type="common">Beechnut</name>
    <dbReference type="NCBI Taxonomy" id="28930"/>
    <lineage>
        <taxon>Eukaryota</taxon>
        <taxon>Viridiplantae</taxon>
        <taxon>Streptophyta</taxon>
        <taxon>Embryophyta</taxon>
        <taxon>Tracheophyta</taxon>
        <taxon>Spermatophyta</taxon>
        <taxon>Magnoliopsida</taxon>
        <taxon>eudicotyledons</taxon>
        <taxon>Gunneridae</taxon>
        <taxon>Pentapetalae</taxon>
        <taxon>rosids</taxon>
        <taxon>fabids</taxon>
        <taxon>Fagales</taxon>
        <taxon>Fagaceae</taxon>
        <taxon>Fagus</taxon>
    </lineage>
</organism>
<gene>
    <name evidence="2" type="ORF">FSB_LOCUS27700</name>
</gene>